<feature type="region of interest" description="Disordered" evidence="1">
    <location>
        <begin position="105"/>
        <end position="153"/>
    </location>
</feature>
<comment type="caution">
    <text evidence="2">The sequence shown here is derived from an EMBL/GenBank/DDBJ whole genome shotgun (WGS) entry which is preliminary data.</text>
</comment>
<organism evidence="2 3">
    <name type="scientific">Fasciola hepatica</name>
    <name type="common">Liver fluke</name>
    <dbReference type="NCBI Taxonomy" id="6192"/>
    <lineage>
        <taxon>Eukaryota</taxon>
        <taxon>Metazoa</taxon>
        <taxon>Spiralia</taxon>
        <taxon>Lophotrochozoa</taxon>
        <taxon>Platyhelminthes</taxon>
        <taxon>Trematoda</taxon>
        <taxon>Digenea</taxon>
        <taxon>Plagiorchiida</taxon>
        <taxon>Echinostomata</taxon>
        <taxon>Echinostomatoidea</taxon>
        <taxon>Fasciolidae</taxon>
        <taxon>Fasciola</taxon>
    </lineage>
</organism>
<sequence length="153" mass="17138">MFTSTHVNSTVTEIVKVREKEAECHQPESSTILHSPRPSAVVSNVAEGGEDFKDEESQLINQDTGKILDWVPIAEAIWESRVAAQMFEIIDGLPIIQPVYDTSTQEHEHQSIATSELLKDDYDSESDIKSIKTTPGFADRQQITPVESVRRTK</sequence>
<feature type="compositionally biased region" description="Basic and acidic residues" evidence="1">
    <location>
        <begin position="117"/>
        <end position="130"/>
    </location>
</feature>
<name>A0A4E0RIK3_FASHE</name>
<proteinExistence type="predicted"/>
<reference evidence="2" key="1">
    <citation type="submission" date="2019-03" db="EMBL/GenBank/DDBJ databases">
        <title>Improved annotation for the trematode Fasciola hepatica.</title>
        <authorList>
            <person name="Choi Y.-J."/>
            <person name="Martin J."/>
            <person name="Mitreva M."/>
        </authorList>
    </citation>
    <scope>NUCLEOTIDE SEQUENCE [LARGE SCALE GENOMIC DNA]</scope>
</reference>
<dbReference type="Proteomes" id="UP000230066">
    <property type="component" value="Unassembled WGS sequence"/>
</dbReference>
<dbReference type="AlphaFoldDB" id="A0A4E0RIK3"/>
<dbReference type="EMBL" id="JXXN02000305">
    <property type="protein sequence ID" value="THD27846.1"/>
    <property type="molecule type" value="Genomic_DNA"/>
</dbReference>
<evidence type="ECO:0000256" key="1">
    <source>
        <dbReference type="SAM" id="MobiDB-lite"/>
    </source>
</evidence>
<gene>
    <name evidence="2" type="ORF">D915_001210</name>
</gene>
<evidence type="ECO:0000313" key="3">
    <source>
        <dbReference type="Proteomes" id="UP000230066"/>
    </source>
</evidence>
<protein>
    <submittedName>
        <fullName evidence="2">Uncharacterized protein</fullName>
    </submittedName>
</protein>
<evidence type="ECO:0000313" key="2">
    <source>
        <dbReference type="EMBL" id="THD27846.1"/>
    </source>
</evidence>
<keyword evidence="3" id="KW-1185">Reference proteome</keyword>
<accession>A0A4E0RIK3</accession>